<dbReference type="RefSeq" id="WP_006002274.1">
    <property type="nucleotide sequence ID" value="NZ_AAEW02000019.1"/>
</dbReference>
<name>Q1JWR2_DESA6</name>
<accession>Q1JWR2</accession>
<sequence length="97" mass="10392">MFFIPLSQLESVELVVHALRAAAGEADCSVCPAQKVCMKQCLVIADSIQSMISNGTLPALDPDPEPEETAPFHDEPAPKQAPDKKAGIKKGHLEIVK</sequence>
<reference evidence="2" key="2">
    <citation type="submission" date="2006-05" db="EMBL/GenBank/DDBJ databases">
        <title>Sequencing of the draft genome and assembly of Desulfuromonas acetoxidans DSM 684.</title>
        <authorList>
            <consortium name="US DOE Joint Genome Institute (JGI-PGF)"/>
            <person name="Copeland A."/>
            <person name="Lucas S."/>
            <person name="Lapidus A."/>
            <person name="Barry K."/>
            <person name="Detter J.C."/>
            <person name="Glavina del Rio T."/>
            <person name="Hammon N."/>
            <person name="Israni S."/>
            <person name="Dalin E."/>
            <person name="Tice H."/>
            <person name="Bruce D."/>
            <person name="Pitluck S."/>
            <person name="Richardson P."/>
        </authorList>
    </citation>
    <scope>NUCLEOTIDE SEQUENCE [LARGE SCALE GENOMIC DNA]</scope>
    <source>
        <strain evidence="2">DSM 684</strain>
    </source>
</reference>
<feature type="region of interest" description="Disordered" evidence="1">
    <location>
        <begin position="54"/>
        <end position="97"/>
    </location>
</feature>
<feature type="compositionally biased region" description="Basic and acidic residues" evidence="1">
    <location>
        <begin position="70"/>
        <end position="97"/>
    </location>
</feature>
<proteinExistence type="predicted"/>
<evidence type="ECO:0000256" key="1">
    <source>
        <dbReference type="SAM" id="MobiDB-lite"/>
    </source>
</evidence>
<dbReference type="EMBL" id="AAEW02000019">
    <property type="protein sequence ID" value="EAT14732.1"/>
    <property type="molecule type" value="Genomic_DNA"/>
</dbReference>
<dbReference type="AlphaFoldDB" id="Q1JWR2"/>
<organism evidence="2 3">
    <name type="scientific">Desulfuromonas acetoxidans (strain DSM 684 / 11070)</name>
    <dbReference type="NCBI Taxonomy" id="281689"/>
    <lineage>
        <taxon>Bacteria</taxon>
        <taxon>Pseudomonadati</taxon>
        <taxon>Thermodesulfobacteriota</taxon>
        <taxon>Desulfuromonadia</taxon>
        <taxon>Desulfuromonadales</taxon>
        <taxon>Desulfuromonadaceae</taxon>
        <taxon>Desulfuromonas</taxon>
    </lineage>
</organism>
<protein>
    <submittedName>
        <fullName evidence="2">Uncharacterized protein</fullName>
    </submittedName>
</protein>
<evidence type="ECO:0000313" key="2">
    <source>
        <dbReference type="EMBL" id="EAT14732.1"/>
    </source>
</evidence>
<gene>
    <name evidence="2" type="ORF">Dace_0697</name>
</gene>
<comment type="caution">
    <text evidence="2">The sequence shown here is derived from an EMBL/GenBank/DDBJ whole genome shotgun (WGS) entry which is preliminary data.</text>
</comment>
<reference evidence="2" key="1">
    <citation type="submission" date="2006-05" db="EMBL/GenBank/DDBJ databases">
        <title>Annotation of the draft genome assembly of Desulfuromonas acetoxidans DSM 684.</title>
        <authorList>
            <consortium name="US DOE Joint Genome Institute (JGI-ORNL)"/>
            <person name="Larimer F."/>
            <person name="Land M."/>
            <person name="Hauser L."/>
        </authorList>
    </citation>
    <scope>NUCLEOTIDE SEQUENCE [LARGE SCALE GENOMIC DNA]</scope>
    <source>
        <strain evidence="2">DSM 684</strain>
    </source>
</reference>
<evidence type="ECO:0000313" key="3">
    <source>
        <dbReference type="Proteomes" id="UP000005695"/>
    </source>
</evidence>
<keyword evidence="3" id="KW-1185">Reference proteome</keyword>
<dbReference type="Proteomes" id="UP000005695">
    <property type="component" value="Unassembled WGS sequence"/>
</dbReference>